<dbReference type="PANTHER" id="PTHR33643">
    <property type="entry name" value="UREASE ACCESSORY PROTEIN D"/>
    <property type="match status" value="1"/>
</dbReference>
<sequence>MERYVSRNEVSLSSPETDNGRKKGRLLLRDSIILDSEDGQGDVGRMGIRDHMDGLGVFGTLILRGTLFDALGQYFIDEFRLLPRIGGAKWDASIEGPKVDDVEKKRRRRQKQEAEDGLVWTAAAVRGCVVVKFGAGEVEGARRWIGGMLRSEESVERLFGERALLCLR</sequence>
<keyword evidence="2" id="KW-0143">Chaperone</keyword>
<protein>
    <submittedName>
        <fullName evidence="4">Uncharacterized protein</fullName>
    </submittedName>
</protein>
<dbReference type="InterPro" id="IPR002669">
    <property type="entry name" value="UreD"/>
</dbReference>
<proteinExistence type="inferred from homology"/>
<dbReference type="Pfam" id="PF01774">
    <property type="entry name" value="UreD"/>
    <property type="match status" value="1"/>
</dbReference>
<comment type="similarity">
    <text evidence="1">Belongs to the UreD family.</text>
</comment>
<dbReference type="EMBL" id="NAJN01000209">
    <property type="protein sequence ID" value="TKA77002.1"/>
    <property type="molecule type" value="Genomic_DNA"/>
</dbReference>
<dbReference type="GO" id="GO:0016151">
    <property type="term" value="F:nickel cation binding"/>
    <property type="evidence" value="ECO:0007669"/>
    <property type="project" value="InterPro"/>
</dbReference>
<evidence type="ECO:0000256" key="3">
    <source>
        <dbReference type="SAM" id="MobiDB-lite"/>
    </source>
</evidence>
<organism evidence="4 5">
    <name type="scientific">Cryomyces minteri</name>
    <dbReference type="NCBI Taxonomy" id="331657"/>
    <lineage>
        <taxon>Eukaryota</taxon>
        <taxon>Fungi</taxon>
        <taxon>Dikarya</taxon>
        <taxon>Ascomycota</taxon>
        <taxon>Pezizomycotina</taxon>
        <taxon>Dothideomycetes</taxon>
        <taxon>Dothideomycetes incertae sedis</taxon>
        <taxon>Cryomyces</taxon>
    </lineage>
</organism>
<evidence type="ECO:0000256" key="1">
    <source>
        <dbReference type="ARBA" id="ARBA00007177"/>
    </source>
</evidence>
<dbReference type="PANTHER" id="PTHR33643:SF1">
    <property type="entry name" value="UREASE ACCESSORY PROTEIN D"/>
    <property type="match status" value="1"/>
</dbReference>
<accession>A0A4U0XIL6</accession>
<feature type="region of interest" description="Disordered" evidence="3">
    <location>
        <begin position="1"/>
        <end position="22"/>
    </location>
</feature>
<dbReference type="OrthoDB" id="5550464at2759"/>
<dbReference type="Proteomes" id="UP000308768">
    <property type="component" value="Unassembled WGS sequence"/>
</dbReference>
<evidence type="ECO:0000256" key="2">
    <source>
        <dbReference type="ARBA" id="ARBA00023186"/>
    </source>
</evidence>
<evidence type="ECO:0000313" key="4">
    <source>
        <dbReference type="EMBL" id="TKA77002.1"/>
    </source>
</evidence>
<evidence type="ECO:0000313" key="5">
    <source>
        <dbReference type="Proteomes" id="UP000308768"/>
    </source>
</evidence>
<dbReference type="AlphaFoldDB" id="A0A4U0XIL6"/>
<feature type="compositionally biased region" description="Polar residues" evidence="3">
    <location>
        <begin position="8"/>
        <end position="17"/>
    </location>
</feature>
<keyword evidence="5" id="KW-1185">Reference proteome</keyword>
<reference evidence="4 5" key="1">
    <citation type="submission" date="2017-03" db="EMBL/GenBank/DDBJ databases">
        <title>Genomes of endolithic fungi from Antarctica.</title>
        <authorList>
            <person name="Coleine C."/>
            <person name="Masonjones S."/>
            <person name="Stajich J.E."/>
        </authorList>
    </citation>
    <scope>NUCLEOTIDE SEQUENCE [LARGE SCALE GENOMIC DNA]</scope>
    <source>
        <strain evidence="4 5">CCFEE 5187</strain>
    </source>
</reference>
<dbReference type="STRING" id="331657.A0A4U0XIL6"/>
<name>A0A4U0XIL6_9PEZI</name>
<comment type="caution">
    <text evidence="4">The sequence shown here is derived from an EMBL/GenBank/DDBJ whole genome shotgun (WGS) entry which is preliminary data.</text>
</comment>
<gene>
    <name evidence="4" type="ORF">B0A49_01988</name>
</gene>